<dbReference type="GO" id="GO:0005886">
    <property type="term" value="C:plasma membrane"/>
    <property type="evidence" value="ECO:0007669"/>
    <property type="project" value="UniProtKB-SubCell"/>
</dbReference>
<evidence type="ECO:0000259" key="15">
    <source>
        <dbReference type="Pfam" id="PF00122"/>
    </source>
</evidence>
<feature type="transmembrane region" description="Helical" evidence="14">
    <location>
        <begin position="111"/>
        <end position="128"/>
    </location>
</feature>
<evidence type="ECO:0000256" key="1">
    <source>
        <dbReference type="ARBA" id="ARBA00004651"/>
    </source>
</evidence>
<dbReference type="GO" id="GO:0046872">
    <property type="term" value="F:metal ion binding"/>
    <property type="evidence" value="ECO:0007669"/>
    <property type="project" value="UniProtKB-KW"/>
</dbReference>
<dbReference type="InterPro" id="IPR044492">
    <property type="entry name" value="P_typ_ATPase_HD_dom"/>
</dbReference>
<dbReference type="PANTHER" id="PTHR43079">
    <property type="entry name" value="PROBABLE CADMIUM/ZINC-TRANSPORTING ATPASE HMA1"/>
    <property type="match status" value="1"/>
</dbReference>
<dbReference type="RefSeq" id="WP_090082703.1">
    <property type="nucleotide sequence ID" value="NZ_FOMR01000003.1"/>
</dbReference>
<dbReference type="Gene3D" id="2.70.150.10">
    <property type="entry name" value="Calcium-transporting ATPase, cytoplasmic transduction domain A"/>
    <property type="match status" value="1"/>
</dbReference>
<evidence type="ECO:0000313" key="17">
    <source>
        <dbReference type="Proteomes" id="UP000199474"/>
    </source>
</evidence>
<dbReference type="AlphaFoldDB" id="A0A1I1UFW6"/>
<keyword evidence="7 14" id="KW-0547">Nucleotide-binding</keyword>
<organism evidence="16 17">
    <name type="scientific">Lentibacillus persicus</name>
    <dbReference type="NCBI Taxonomy" id="640948"/>
    <lineage>
        <taxon>Bacteria</taxon>
        <taxon>Bacillati</taxon>
        <taxon>Bacillota</taxon>
        <taxon>Bacilli</taxon>
        <taxon>Bacillales</taxon>
        <taxon>Bacillaceae</taxon>
        <taxon>Lentibacillus</taxon>
    </lineage>
</organism>
<feature type="transmembrane region" description="Helical" evidence="14">
    <location>
        <begin position="27"/>
        <end position="45"/>
    </location>
</feature>
<dbReference type="InterPro" id="IPR051949">
    <property type="entry name" value="Cation_Transport_ATPase"/>
</dbReference>
<dbReference type="InterPro" id="IPR023299">
    <property type="entry name" value="ATPase_P-typ_cyto_dom_N"/>
</dbReference>
<dbReference type="NCBIfam" id="TIGR01525">
    <property type="entry name" value="ATPase-IB_hvy"/>
    <property type="match status" value="1"/>
</dbReference>
<feature type="transmembrane region" description="Helical" evidence="14">
    <location>
        <begin position="291"/>
        <end position="314"/>
    </location>
</feature>
<sequence length="644" mass="69791">MTTDTDVLNTNRPPLNDIQKTNLLQKIYTHIELIAALLSGLLILLTWSLESVLSEPMWVFLHLIAFAIGGYAKAKEGITETVRTKKLNVEMLMIFAAIGSVSIGYWTEGAILIFIFALSGALETYSMNKSNKAISELMEIQPEEAVLIKDGNEKTIPVSSLSVDDTIFVRAGERIPADGTVIKGSSAVDESAITGESMPLTKTSDYDVYAGTVALDGTLTVKVNKKPDETVFQKIINMVQSAQEEKSPSQQFIERFESTYVYGVLITVVIMLFLPYLIFDWSLSESIYRALVLLVVASPCALVASITPATLSAISNAARKGVLFKGGTHVENLSHINAIAFDKTGTLTKGKPEVTDAFFADEADELYVTSVVGAIENESTHPLAQALTKYSEQKGNNASRIDVNDMKTKSGKGVTAQVNNQTWKIGNADFVGRQDADVFMNGIAAELAAQGKTVLFAKADDAIVAVFALKDTIRKSTKKAISKLKKAGIHTVMITGDNELTAQAVAEEAGIDHYIANCLPEEKVEHVKILRKEYENIAMVGDGINDAPALASANVGIAMGEGTGIALETADMVLIKNNLERITNSMTLSNRMNRIVKQNIFFSLSVIVVLILTNYLQMLDLPLGVIGHEGSTILVILNGLRMLK</sequence>
<evidence type="ECO:0000256" key="3">
    <source>
        <dbReference type="ARBA" id="ARBA00022448"/>
    </source>
</evidence>
<comment type="similarity">
    <text evidence="2 14">Belongs to the cation transport ATPase (P-type) (TC 3.A.3) family. Type IB subfamily.</text>
</comment>
<proteinExistence type="inferred from homology"/>
<keyword evidence="14" id="KW-1003">Cell membrane</keyword>
<dbReference type="STRING" id="640948.SAMN05216238_103197"/>
<reference evidence="17" key="1">
    <citation type="submission" date="2016-10" db="EMBL/GenBank/DDBJ databases">
        <authorList>
            <person name="Varghese N."/>
            <person name="Submissions S."/>
        </authorList>
    </citation>
    <scope>NUCLEOTIDE SEQUENCE [LARGE SCALE GENOMIC DNA]</scope>
    <source>
        <strain evidence="17">DSM 22530</strain>
    </source>
</reference>
<protein>
    <submittedName>
        <fullName evidence="16">Cd2+/Zn2+-exporting ATPase</fullName>
    </submittedName>
</protein>
<dbReference type="InterPro" id="IPR027256">
    <property type="entry name" value="P-typ_ATPase_IB"/>
</dbReference>
<dbReference type="NCBIfam" id="TIGR01511">
    <property type="entry name" value="ATPase-IB1_Cu"/>
    <property type="match status" value="1"/>
</dbReference>
<evidence type="ECO:0000256" key="6">
    <source>
        <dbReference type="ARBA" id="ARBA00022723"/>
    </source>
</evidence>
<dbReference type="GO" id="GO:0019829">
    <property type="term" value="F:ATPase-coupled monoatomic cation transmembrane transporter activity"/>
    <property type="evidence" value="ECO:0007669"/>
    <property type="project" value="InterPro"/>
</dbReference>
<dbReference type="SFLD" id="SFLDF00027">
    <property type="entry name" value="p-type_atpase"/>
    <property type="match status" value="1"/>
</dbReference>
<keyword evidence="8 14" id="KW-0067">ATP-binding</keyword>
<dbReference type="InterPro" id="IPR001757">
    <property type="entry name" value="P_typ_ATPase"/>
</dbReference>
<dbReference type="InterPro" id="IPR023214">
    <property type="entry name" value="HAD_sf"/>
</dbReference>
<keyword evidence="3" id="KW-0813">Transport</keyword>
<comment type="subcellular location">
    <subcellularLocation>
        <location evidence="1">Cell membrane</location>
        <topology evidence="1">Multi-pass membrane protein</topology>
    </subcellularLocation>
</comment>
<keyword evidence="5 14" id="KW-0812">Transmembrane</keyword>
<dbReference type="FunFam" id="2.70.150.10:FF:000002">
    <property type="entry name" value="Copper-transporting ATPase 1, putative"/>
    <property type="match status" value="1"/>
</dbReference>
<dbReference type="InterPro" id="IPR018303">
    <property type="entry name" value="ATPase_P-typ_P_site"/>
</dbReference>
<dbReference type="InterPro" id="IPR008250">
    <property type="entry name" value="ATPase_P-typ_transduc_dom_A_sf"/>
</dbReference>
<dbReference type="OrthoDB" id="9813266at2"/>
<evidence type="ECO:0000313" key="16">
    <source>
        <dbReference type="EMBL" id="SFD69659.1"/>
    </source>
</evidence>
<evidence type="ECO:0000256" key="7">
    <source>
        <dbReference type="ARBA" id="ARBA00022741"/>
    </source>
</evidence>
<dbReference type="NCBIfam" id="TIGR01494">
    <property type="entry name" value="ATPase_P-type"/>
    <property type="match status" value="1"/>
</dbReference>
<dbReference type="SUPFAM" id="SSF81665">
    <property type="entry name" value="Calcium ATPase, transmembrane domain M"/>
    <property type="match status" value="1"/>
</dbReference>
<keyword evidence="11 14" id="KW-1133">Transmembrane helix</keyword>
<evidence type="ECO:0000256" key="11">
    <source>
        <dbReference type="ARBA" id="ARBA00022989"/>
    </source>
</evidence>
<evidence type="ECO:0000256" key="13">
    <source>
        <dbReference type="ARBA" id="ARBA00023136"/>
    </source>
</evidence>
<evidence type="ECO:0000256" key="12">
    <source>
        <dbReference type="ARBA" id="ARBA00023065"/>
    </source>
</evidence>
<keyword evidence="9" id="KW-0460">Magnesium</keyword>
<dbReference type="Gene3D" id="3.40.50.1000">
    <property type="entry name" value="HAD superfamily/HAD-like"/>
    <property type="match status" value="1"/>
</dbReference>
<dbReference type="SUPFAM" id="SSF56784">
    <property type="entry name" value="HAD-like"/>
    <property type="match status" value="1"/>
</dbReference>
<dbReference type="InterPro" id="IPR059000">
    <property type="entry name" value="ATPase_P-type_domA"/>
</dbReference>
<accession>A0A1I1UFW6</accession>
<keyword evidence="6 14" id="KW-0479">Metal-binding</keyword>
<evidence type="ECO:0000256" key="9">
    <source>
        <dbReference type="ARBA" id="ARBA00022842"/>
    </source>
</evidence>
<dbReference type="SUPFAM" id="SSF81653">
    <property type="entry name" value="Calcium ATPase, transduction domain A"/>
    <property type="match status" value="1"/>
</dbReference>
<dbReference type="SFLD" id="SFLDG00002">
    <property type="entry name" value="C1.7:_P-type_atpase_like"/>
    <property type="match status" value="1"/>
</dbReference>
<dbReference type="Proteomes" id="UP000199474">
    <property type="component" value="Unassembled WGS sequence"/>
</dbReference>
<evidence type="ECO:0000256" key="4">
    <source>
        <dbReference type="ARBA" id="ARBA00022553"/>
    </source>
</evidence>
<keyword evidence="17" id="KW-1185">Reference proteome</keyword>
<dbReference type="GO" id="GO:0005524">
    <property type="term" value="F:ATP binding"/>
    <property type="evidence" value="ECO:0007669"/>
    <property type="project" value="UniProtKB-UniRule"/>
</dbReference>
<gene>
    <name evidence="16" type="ORF">SAMN05216238_103197</name>
</gene>
<keyword evidence="4" id="KW-0597">Phosphoprotein</keyword>
<evidence type="ECO:0000256" key="2">
    <source>
        <dbReference type="ARBA" id="ARBA00006024"/>
    </source>
</evidence>
<feature type="transmembrane region" description="Helical" evidence="14">
    <location>
        <begin position="600"/>
        <end position="617"/>
    </location>
</feature>
<dbReference type="SFLD" id="SFLDS00003">
    <property type="entry name" value="Haloacid_Dehalogenase"/>
    <property type="match status" value="1"/>
</dbReference>
<dbReference type="PROSITE" id="PS00154">
    <property type="entry name" value="ATPASE_E1_E2"/>
    <property type="match status" value="1"/>
</dbReference>
<evidence type="ECO:0000256" key="14">
    <source>
        <dbReference type="RuleBase" id="RU362081"/>
    </source>
</evidence>
<feature type="transmembrane region" description="Helical" evidence="14">
    <location>
        <begin position="260"/>
        <end position="279"/>
    </location>
</feature>
<dbReference type="GO" id="GO:0016887">
    <property type="term" value="F:ATP hydrolysis activity"/>
    <property type="evidence" value="ECO:0007669"/>
    <property type="project" value="InterPro"/>
</dbReference>
<dbReference type="PANTHER" id="PTHR43079:SF1">
    <property type="entry name" value="CADMIUM_ZINC-TRANSPORTING ATPASE HMA1, CHLOROPLASTIC-RELATED"/>
    <property type="match status" value="1"/>
</dbReference>
<feature type="domain" description="P-type ATPase A" evidence="15">
    <location>
        <begin position="140"/>
        <end position="240"/>
    </location>
</feature>
<dbReference type="Pfam" id="PF00702">
    <property type="entry name" value="Hydrolase"/>
    <property type="match status" value="1"/>
</dbReference>
<name>A0A1I1UFW6_9BACI</name>
<evidence type="ECO:0000256" key="5">
    <source>
        <dbReference type="ARBA" id="ARBA00022692"/>
    </source>
</evidence>
<dbReference type="InterPro" id="IPR036412">
    <property type="entry name" value="HAD-like_sf"/>
</dbReference>
<dbReference type="Pfam" id="PF00122">
    <property type="entry name" value="E1-E2_ATPase"/>
    <property type="match status" value="1"/>
</dbReference>
<dbReference type="Gene3D" id="3.40.1110.10">
    <property type="entry name" value="Calcium-transporting ATPase, cytoplasmic domain N"/>
    <property type="match status" value="1"/>
</dbReference>
<keyword evidence="12" id="KW-0406">Ion transport</keyword>
<evidence type="ECO:0000256" key="10">
    <source>
        <dbReference type="ARBA" id="ARBA00022967"/>
    </source>
</evidence>
<dbReference type="PRINTS" id="PR00119">
    <property type="entry name" value="CATATPASE"/>
</dbReference>
<dbReference type="EMBL" id="FOMR01000003">
    <property type="protein sequence ID" value="SFD69659.1"/>
    <property type="molecule type" value="Genomic_DNA"/>
</dbReference>
<dbReference type="InterPro" id="IPR023298">
    <property type="entry name" value="ATPase_P-typ_TM_dom_sf"/>
</dbReference>
<keyword evidence="10" id="KW-1278">Translocase</keyword>
<dbReference type="PROSITE" id="PS01229">
    <property type="entry name" value="COF_2"/>
    <property type="match status" value="1"/>
</dbReference>
<dbReference type="PRINTS" id="PR00941">
    <property type="entry name" value="CDATPASE"/>
</dbReference>
<keyword evidence="13 14" id="KW-0472">Membrane</keyword>
<dbReference type="NCBIfam" id="TIGR01512">
    <property type="entry name" value="ATPase-IB2_Cd"/>
    <property type="match status" value="1"/>
</dbReference>
<dbReference type="CDD" id="cd07551">
    <property type="entry name" value="P-type_ATPase_HM_ZosA_PfeT-like"/>
    <property type="match status" value="1"/>
</dbReference>
<evidence type="ECO:0000256" key="8">
    <source>
        <dbReference type="ARBA" id="ARBA00022840"/>
    </source>
</evidence>